<evidence type="ECO:0000313" key="2">
    <source>
        <dbReference type="Proteomes" id="UP000032221"/>
    </source>
</evidence>
<dbReference type="Proteomes" id="UP000032221">
    <property type="component" value="Unassembled WGS sequence"/>
</dbReference>
<keyword evidence="2" id="KW-1185">Reference proteome</keyword>
<reference evidence="1 2" key="1">
    <citation type="submission" date="2015-01" db="EMBL/GenBank/DDBJ databases">
        <title>Genome sequence of Mycobacterium llatzerense and Mycobacterium immunogenum recovered from brain abscess.</title>
        <authorList>
            <person name="Greninger A.L."/>
            <person name="Langelier C."/>
            <person name="Cunningham G."/>
            <person name="Chiu C.Y."/>
            <person name="Miller S."/>
        </authorList>
    </citation>
    <scope>NUCLEOTIDE SEQUENCE [LARGE SCALE GENOMIC DNA]</scope>
    <source>
        <strain evidence="1 2">CLUC14</strain>
    </source>
</reference>
<proteinExistence type="predicted"/>
<dbReference type="RefSeq" id="WP_043984383.1">
    <property type="nucleotide sequence ID" value="NZ_JXST01000003.1"/>
</dbReference>
<dbReference type="OrthoDB" id="9994065at2"/>
<evidence type="ECO:0000313" key="1">
    <source>
        <dbReference type="EMBL" id="KIU18315.1"/>
    </source>
</evidence>
<accession>A0A0D1LC02</accession>
<name>A0A0D1LC02_9MYCO</name>
<comment type="caution">
    <text evidence="1">The sequence shown here is derived from an EMBL/GenBank/DDBJ whole genome shotgun (WGS) entry which is preliminary data.</text>
</comment>
<gene>
    <name evidence="1" type="ORF">TL10_02360</name>
</gene>
<protein>
    <submittedName>
        <fullName evidence="1">Uncharacterized protein</fullName>
    </submittedName>
</protein>
<dbReference type="EMBL" id="JXST01000003">
    <property type="protein sequence ID" value="KIU18315.1"/>
    <property type="molecule type" value="Genomic_DNA"/>
</dbReference>
<sequence length="79" mass="9113">MRFFTDGHTVIRVNTDARLSERQKFLDAKAETFQFRKRVWAEKPGLTQKIAFTGDWQECSEDEAYAVLESSGAKIRMPA</sequence>
<dbReference type="PATRIC" id="fig|280871.6.peg.481"/>
<organism evidence="1 2">
    <name type="scientific">Mycolicibacterium llatzerense</name>
    <dbReference type="NCBI Taxonomy" id="280871"/>
    <lineage>
        <taxon>Bacteria</taxon>
        <taxon>Bacillati</taxon>
        <taxon>Actinomycetota</taxon>
        <taxon>Actinomycetes</taxon>
        <taxon>Mycobacteriales</taxon>
        <taxon>Mycobacteriaceae</taxon>
        <taxon>Mycolicibacterium</taxon>
    </lineage>
</organism>
<dbReference type="AlphaFoldDB" id="A0A0D1LC02"/>